<name>A0A2V5IPR2_9EURO</name>
<protein>
    <submittedName>
        <fullName evidence="5">Uncharacterized protein</fullName>
    </submittedName>
</protein>
<sequence>MPHDTAENALNVKFERACIKGDLQEVQRALASGQLSAEKLDTGLRLATRHAHPHIVAALFDAGVPMTPGAVGSLCGKDGGQQDPRVIRLFFDRGLNPRKCTTSRGEPLLRLFGSDCAREFLERGVDPNRCGPRKVSPLVSALGQVRKDGGAVFDLLVEYGATLDSGLFFNALVWATNSEIKARFLLSKGLDPNATTSAEWGTPLHAAVLFEHEEAIEALLAAGADPTARSECARFGDRSPTELAESRLQRCSESSGIKDTCQRILKLLTDVQVGHPPLATKRKINKQHAIVTKKSQVSEDAEAGLMAYRARVVRAPARITKNAPKKNQKDSANDGCVSSRTRSRTKSAS</sequence>
<keyword evidence="1" id="KW-0677">Repeat</keyword>
<reference evidence="5 6" key="1">
    <citation type="submission" date="2018-02" db="EMBL/GenBank/DDBJ databases">
        <title>The genomes of Aspergillus section Nigri reveals drivers in fungal speciation.</title>
        <authorList>
            <consortium name="DOE Joint Genome Institute"/>
            <person name="Vesth T.C."/>
            <person name="Nybo J."/>
            <person name="Theobald S."/>
            <person name="Brandl J."/>
            <person name="Frisvad J.C."/>
            <person name="Nielsen K.F."/>
            <person name="Lyhne E.K."/>
            <person name="Kogle M.E."/>
            <person name="Kuo A."/>
            <person name="Riley R."/>
            <person name="Clum A."/>
            <person name="Nolan M."/>
            <person name="Lipzen A."/>
            <person name="Salamov A."/>
            <person name="Henrissat B."/>
            <person name="Wiebenga A."/>
            <person name="De vries R.P."/>
            <person name="Grigoriev I.V."/>
            <person name="Mortensen U.H."/>
            <person name="Andersen M.R."/>
            <person name="Baker S.E."/>
        </authorList>
    </citation>
    <scope>NUCLEOTIDE SEQUENCE [LARGE SCALE GENOMIC DNA]</scope>
    <source>
        <strain evidence="5 6">CBS 114.80</strain>
    </source>
</reference>
<evidence type="ECO:0000256" key="4">
    <source>
        <dbReference type="SAM" id="MobiDB-lite"/>
    </source>
</evidence>
<evidence type="ECO:0000256" key="2">
    <source>
        <dbReference type="ARBA" id="ARBA00023043"/>
    </source>
</evidence>
<dbReference type="SMART" id="SM00248">
    <property type="entry name" value="ANK"/>
    <property type="match status" value="3"/>
</dbReference>
<gene>
    <name evidence="5" type="ORF">BP00DRAFT_421830</name>
</gene>
<dbReference type="PROSITE" id="PS50088">
    <property type="entry name" value="ANK_REPEAT"/>
    <property type="match status" value="1"/>
</dbReference>
<proteinExistence type="predicted"/>
<dbReference type="AlphaFoldDB" id="A0A2V5IPR2"/>
<dbReference type="Pfam" id="PF13637">
    <property type="entry name" value="Ank_4"/>
    <property type="match status" value="1"/>
</dbReference>
<dbReference type="SUPFAM" id="SSF48403">
    <property type="entry name" value="Ankyrin repeat"/>
    <property type="match status" value="1"/>
</dbReference>
<dbReference type="PROSITE" id="PS50297">
    <property type="entry name" value="ANK_REP_REGION"/>
    <property type="match status" value="1"/>
</dbReference>
<dbReference type="Gene3D" id="1.25.40.20">
    <property type="entry name" value="Ankyrin repeat-containing domain"/>
    <property type="match status" value="2"/>
</dbReference>
<dbReference type="PANTHER" id="PTHR24171">
    <property type="entry name" value="ANKYRIN REPEAT DOMAIN-CONTAINING PROTEIN 39-RELATED"/>
    <property type="match status" value="1"/>
</dbReference>
<dbReference type="Proteomes" id="UP000248817">
    <property type="component" value="Unassembled WGS sequence"/>
</dbReference>
<feature type="repeat" description="ANK" evidence="3">
    <location>
        <begin position="199"/>
        <end position="231"/>
    </location>
</feature>
<keyword evidence="2 3" id="KW-0040">ANK repeat</keyword>
<organism evidence="5 6">
    <name type="scientific">Aspergillus indologenus CBS 114.80</name>
    <dbReference type="NCBI Taxonomy" id="1450541"/>
    <lineage>
        <taxon>Eukaryota</taxon>
        <taxon>Fungi</taxon>
        <taxon>Dikarya</taxon>
        <taxon>Ascomycota</taxon>
        <taxon>Pezizomycotina</taxon>
        <taxon>Eurotiomycetes</taxon>
        <taxon>Eurotiomycetidae</taxon>
        <taxon>Eurotiales</taxon>
        <taxon>Aspergillaceae</taxon>
        <taxon>Aspergillus</taxon>
        <taxon>Aspergillus subgen. Circumdati</taxon>
    </lineage>
</organism>
<evidence type="ECO:0000313" key="5">
    <source>
        <dbReference type="EMBL" id="PYI36053.1"/>
    </source>
</evidence>
<evidence type="ECO:0000256" key="3">
    <source>
        <dbReference type="PROSITE-ProRule" id="PRU00023"/>
    </source>
</evidence>
<evidence type="ECO:0000313" key="6">
    <source>
        <dbReference type="Proteomes" id="UP000248817"/>
    </source>
</evidence>
<dbReference type="InterPro" id="IPR036770">
    <property type="entry name" value="Ankyrin_rpt-contain_sf"/>
</dbReference>
<accession>A0A2V5IPR2</accession>
<dbReference type="EMBL" id="KZ825466">
    <property type="protein sequence ID" value="PYI36053.1"/>
    <property type="molecule type" value="Genomic_DNA"/>
</dbReference>
<keyword evidence="6" id="KW-1185">Reference proteome</keyword>
<dbReference type="InterPro" id="IPR002110">
    <property type="entry name" value="Ankyrin_rpt"/>
</dbReference>
<evidence type="ECO:0000256" key="1">
    <source>
        <dbReference type="ARBA" id="ARBA00022737"/>
    </source>
</evidence>
<feature type="region of interest" description="Disordered" evidence="4">
    <location>
        <begin position="317"/>
        <end position="349"/>
    </location>
</feature>